<evidence type="ECO:0000256" key="5">
    <source>
        <dbReference type="ARBA" id="ARBA00022927"/>
    </source>
</evidence>
<dbReference type="InterPro" id="IPR005791">
    <property type="entry name" value="SecD"/>
</dbReference>
<dbReference type="PRINTS" id="PR00702">
    <property type="entry name" value="ACRIFLAVINRP"/>
</dbReference>
<evidence type="ECO:0000259" key="11">
    <source>
        <dbReference type="Pfam" id="PF21760"/>
    </source>
</evidence>
<keyword evidence="6 9" id="KW-1133">Transmembrane helix</keyword>
<dbReference type="Pfam" id="PF22599">
    <property type="entry name" value="SecDF_P1_head"/>
    <property type="match status" value="1"/>
</dbReference>
<evidence type="ECO:0000256" key="6">
    <source>
        <dbReference type="ARBA" id="ARBA00022989"/>
    </source>
</evidence>
<feature type="transmembrane region" description="Helical" evidence="9">
    <location>
        <begin position="455"/>
        <end position="477"/>
    </location>
</feature>
<comment type="function">
    <text evidence="9">Part of the Sec protein translocase complex. Interacts with the SecYEG preprotein conducting channel. SecDF uses the proton motive force (PMF) to complete protein translocation after the ATP-dependent function of SecA.</text>
</comment>
<dbReference type="NCBIfam" id="TIGR00916">
    <property type="entry name" value="2A0604s01"/>
    <property type="match status" value="1"/>
</dbReference>
<evidence type="ECO:0000256" key="7">
    <source>
        <dbReference type="ARBA" id="ARBA00023010"/>
    </source>
</evidence>
<feature type="transmembrane region" description="Helical" evidence="9">
    <location>
        <begin position="363"/>
        <end position="382"/>
    </location>
</feature>
<keyword evidence="5 9" id="KW-0653">Protein transport</keyword>
<dbReference type="RefSeq" id="WP_275822720.1">
    <property type="nucleotide sequence ID" value="NZ_JARHUD010000005.1"/>
</dbReference>
<organism evidence="13 14">
    <name type="scientific">Aquibaculum arenosum</name>
    <dbReference type="NCBI Taxonomy" id="3032591"/>
    <lineage>
        <taxon>Bacteria</taxon>
        <taxon>Pseudomonadati</taxon>
        <taxon>Pseudomonadota</taxon>
        <taxon>Alphaproteobacteria</taxon>
        <taxon>Rhodospirillales</taxon>
        <taxon>Rhodovibrionaceae</taxon>
        <taxon>Aquibaculum</taxon>
    </lineage>
</organism>
<keyword evidence="3 9" id="KW-1003">Cell membrane</keyword>
<dbReference type="InterPro" id="IPR001036">
    <property type="entry name" value="Acrflvin-R"/>
</dbReference>
<keyword evidence="4 9" id="KW-0812">Transmembrane</keyword>
<dbReference type="PANTHER" id="PTHR30081">
    <property type="entry name" value="PROTEIN-EXPORT MEMBRANE PROTEIN SEC"/>
    <property type="match status" value="1"/>
</dbReference>
<dbReference type="SUPFAM" id="SSF82866">
    <property type="entry name" value="Multidrug efflux transporter AcrB transmembrane domain"/>
    <property type="match status" value="1"/>
</dbReference>
<evidence type="ECO:0000313" key="13">
    <source>
        <dbReference type="EMBL" id="MDF2096376.1"/>
    </source>
</evidence>
<comment type="subunit">
    <text evidence="9">Forms a complex with SecF. Part of the essential Sec protein translocation apparatus which comprises SecA, SecYEG and auxiliary proteins SecDF-YajC and YidC.</text>
</comment>
<dbReference type="Gene3D" id="1.20.1640.10">
    <property type="entry name" value="Multidrug efflux transporter AcrB transmembrane domain"/>
    <property type="match status" value="1"/>
</dbReference>
<comment type="caution">
    <text evidence="13">The sequence shown here is derived from an EMBL/GenBank/DDBJ whole genome shotgun (WGS) entry which is preliminary data.</text>
</comment>
<evidence type="ECO:0000256" key="3">
    <source>
        <dbReference type="ARBA" id="ARBA00022475"/>
    </source>
</evidence>
<comment type="caution">
    <text evidence="9">Lacks conserved residue(s) required for the propagation of feature annotation.</text>
</comment>
<accession>A0ABT5YN24</accession>
<evidence type="ECO:0000256" key="2">
    <source>
        <dbReference type="ARBA" id="ARBA00022448"/>
    </source>
</evidence>
<dbReference type="Pfam" id="PF07549">
    <property type="entry name" value="Sec_GG"/>
    <property type="match status" value="1"/>
</dbReference>
<gene>
    <name evidence="9 13" type="primary">secD</name>
    <name evidence="13" type="ORF">P2G67_10345</name>
</gene>
<comment type="similarity">
    <text evidence="9">Belongs to the SecD/SecF family. SecD subfamily.</text>
</comment>
<feature type="domain" description="SecDF P1 head subdomain" evidence="12">
    <location>
        <begin position="234"/>
        <end position="338"/>
    </location>
</feature>
<dbReference type="InterPro" id="IPR054384">
    <property type="entry name" value="SecDF_P1_head"/>
</dbReference>
<protein>
    <recommendedName>
        <fullName evidence="9">Protein translocase subunit SecD</fullName>
    </recommendedName>
</protein>
<feature type="transmembrane region" description="Helical" evidence="9">
    <location>
        <begin position="389"/>
        <end position="407"/>
    </location>
</feature>
<evidence type="ECO:0000256" key="4">
    <source>
        <dbReference type="ARBA" id="ARBA00022692"/>
    </source>
</evidence>
<dbReference type="Pfam" id="PF02355">
    <property type="entry name" value="SecD_SecF_C"/>
    <property type="match status" value="1"/>
</dbReference>
<keyword evidence="14" id="KW-1185">Reference proteome</keyword>
<evidence type="ECO:0000256" key="9">
    <source>
        <dbReference type="HAMAP-Rule" id="MF_01463"/>
    </source>
</evidence>
<dbReference type="PANTHER" id="PTHR30081:SF1">
    <property type="entry name" value="PROTEIN TRANSLOCASE SUBUNIT SECD"/>
    <property type="match status" value="1"/>
</dbReference>
<dbReference type="InterPro" id="IPR022813">
    <property type="entry name" value="SecD/SecF_arch_bac"/>
</dbReference>
<evidence type="ECO:0000256" key="8">
    <source>
        <dbReference type="ARBA" id="ARBA00023136"/>
    </source>
</evidence>
<keyword evidence="7 9" id="KW-0811">Translocation</keyword>
<keyword evidence="2 9" id="KW-0813">Transport</keyword>
<evidence type="ECO:0000259" key="12">
    <source>
        <dbReference type="Pfam" id="PF22599"/>
    </source>
</evidence>
<name>A0ABT5YN24_9PROT</name>
<evidence type="ECO:0000256" key="1">
    <source>
        <dbReference type="ARBA" id="ARBA00004651"/>
    </source>
</evidence>
<feature type="transmembrane region" description="Helical" evidence="9">
    <location>
        <begin position="483"/>
        <end position="507"/>
    </location>
</feature>
<sequence length="522" mass="55764">MVHISRAQLFAVIVVMLAGLLFALPNLLSRATLDQLPSWVPNQQVNLGLDLRGGSHLLLEVDVDGVFEEQLAGFVDSVRVELRRANIGYTGLGLEGNSVVFSLRDTADVDRARDVLRDYIGDATLRISDDGSGSITLSDQAMAERRISVVQQSIEIVRRRIDETGTREPTIARQGEDRILVQLPGVDDPQRVKDLLGQTARLSFHLVDEDVVPGVDSVPPGSRLLPAQEADPSGQVRGYVVRNRVMVSGDNLVDAQATFQEGQPVVSFRFDSVGAQRFGDTTRNNVGRLFAIVLDEEVISAPVIREPILGGRGVISGSFATQEVQDLALLLRAGALPAELTVLEERSVGPGLGADSIAAGETASLLGLVLVMLFMAAAYGLFGLMAACALLLNLILILAVLSGLQATLTLPGIAGIVLTIGMAVDANVLIFERIREEVRNGRGPVSAIDIGYRQALSAIIDANVTTLIAAVLLYNFGTGPIRGFAVTLAIGLVTSMFTAIMITRLMVVGWLRAGRPKKALPI</sequence>
<dbReference type="Gene3D" id="3.30.70.3400">
    <property type="match status" value="1"/>
</dbReference>
<proteinExistence type="inferred from homology"/>
<dbReference type="InterPro" id="IPR022646">
    <property type="entry name" value="SecD/SecF_CS"/>
</dbReference>
<dbReference type="Proteomes" id="UP001215503">
    <property type="component" value="Unassembled WGS sequence"/>
</dbReference>
<dbReference type="Gene3D" id="3.30.1360.200">
    <property type="match status" value="1"/>
</dbReference>
<dbReference type="Pfam" id="PF21760">
    <property type="entry name" value="SecD_1st"/>
    <property type="match status" value="1"/>
</dbReference>
<evidence type="ECO:0000259" key="10">
    <source>
        <dbReference type="Pfam" id="PF02355"/>
    </source>
</evidence>
<reference evidence="13 14" key="1">
    <citation type="submission" date="2023-03" db="EMBL/GenBank/DDBJ databases">
        <title>Fodinicurvata sp. CAU 1616 isolated from sea sendiment.</title>
        <authorList>
            <person name="Kim W."/>
        </authorList>
    </citation>
    <scope>NUCLEOTIDE SEQUENCE [LARGE SCALE GENOMIC DNA]</scope>
    <source>
        <strain evidence="13 14">CAU 1616</strain>
    </source>
</reference>
<feature type="transmembrane region" description="Helical" evidence="9">
    <location>
        <begin position="413"/>
        <end position="434"/>
    </location>
</feature>
<dbReference type="EMBL" id="JARHUD010000005">
    <property type="protein sequence ID" value="MDF2096376.1"/>
    <property type="molecule type" value="Genomic_DNA"/>
</dbReference>
<comment type="subcellular location">
    <subcellularLocation>
        <location evidence="1 9">Cell membrane</location>
        <topology evidence="1 9">Multi-pass membrane protein</topology>
    </subcellularLocation>
</comment>
<dbReference type="InterPro" id="IPR055344">
    <property type="entry name" value="SecD_SecF_C_bact"/>
</dbReference>
<dbReference type="HAMAP" id="MF_01463_B">
    <property type="entry name" value="SecD_B"/>
    <property type="match status" value="1"/>
</dbReference>
<feature type="domain" description="Protein export membrane protein SecD/SecF C-terminal" evidence="10">
    <location>
        <begin position="340"/>
        <end position="508"/>
    </location>
</feature>
<dbReference type="NCBIfam" id="TIGR01129">
    <property type="entry name" value="secD"/>
    <property type="match status" value="1"/>
</dbReference>
<dbReference type="InterPro" id="IPR048631">
    <property type="entry name" value="SecD_1st"/>
</dbReference>
<evidence type="ECO:0000313" key="14">
    <source>
        <dbReference type="Proteomes" id="UP001215503"/>
    </source>
</evidence>
<keyword evidence="8 9" id="KW-0472">Membrane</keyword>
<feature type="domain" description="Protein translocase subunit SecDF P1" evidence="11">
    <location>
        <begin position="150"/>
        <end position="209"/>
    </location>
</feature>
<dbReference type="InterPro" id="IPR048634">
    <property type="entry name" value="SecD_SecF_C"/>
</dbReference>